<dbReference type="GeneID" id="5974357"/>
<reference evidence="2" key="1">
    <citation type="journal article" date="2007" name="Plant Cell">
        <title>Dothideomycete-plant interactions illuminated by genome sequencing and EST analysis of the wheat pathogen Stagonospora nodorum.</title>
        <authorList>
            <person name="Hane J.K."/>
            <person name="Lowe R.G."/>
            <person name="Solomon P.S."/>
            <person name="Tan K.C."/>
            <person name="Schoch C.L."/>
            <person name="Spatafora J.W."/>
            <person name="Crous P.W."/>
            <person name="Kodira C."/>
            <person name="Birren B.W."/>
            <person name="Galagan J.E."/>
            <person name="Torriani S.F."/>
            <person name="McDonald B.A."/>
            <person name="Oliver R.P."/>
        </authorList>
    </citation>
    <scope>NUCLEOTIDE SEQUENCE [LARGE SCALE GENOMIC DNA]</scope>
    <source>
        <strain evidence="2">SN15 / ATCC MYA-4574 / FGSC 10173</strain>
    </source>
</reference>
<organism evidence="1 2">
    <name type="scientific">Phaeosphaeria nodorum (strain SN15 / ATCC MYA-4574 / FGSC 10173)</name>
    <name type="common">Glume blotch fungus</name>
    <name type="synonym">Parastagonospora nodorum</name>
    <dbReference type="NCBI Taxonomy" id="321614"/>
    <lineage>
        <taxon>Eukaryota</taxon>
        <taxon>Fungi</taxon>
        <taxon>Dikarya</taxon>
        <taxon>Ascomycota</taxon>
        <taxon>Pezizomycotina</taxon>
        <taxon>Dothideomycetes</taxon>
        <taxon>Pleosporomycetidae</taxon>
        <taxon>Pleosporales</taxon>
        <taxon>Pleosporineae</taxon>
        <taxon>Phaeosphaeriaceae</taxon>
        <taxon>Parastagonospora</taxon>
    </lineage>
</organism>
<protein>
    <submittedName>
        <fullName evidence="1">Uncharacterized protein</fullName>
    </submittedName>
</protein>
<dbReference type="InParanoid" id="Q0UM99"/>
<accession>Q0UM99</accession>
<dbReference type="Proteomes" id="UP000001055">
    <property type="component" value="Unassembled WGS sequence"/>
</dbReference>
<dbReference type="EMBL" id="CH445334">
    <property type="protein sequence ID" value="EAT85766.1"/>
    <property type="molecule type" value="Genomic_DNA"/>
</dbReference>
<name>Q0UM99_PHANO</name>
<proteinExistence type="predicted"/>
<evidence type="ECO:0000313" key="1">
    <source>
        <dbReference type="EMBL" id="EAT85766.1"/>
    </source>
</evidence>
<gene>
    <name evidence="1" type="ORF">SNOG_07115</name>
</gene>
<dbReference type="KEGG" id="pno:SNOG_07115"/>
<sequence>MDILCKQKLGQGSLLFYQTGPDSISEHGSRRAVIRKWLSGERACSLQAQVEFADRGVRCFAASKQLLVARILDQARQPQGGEAGKGLEQGWRIGRN</sequence>
<dbReference type="RefSeq" id="XP_001797467.1">
    <property type="nucleotide sequence ID" value="XM_001797415.1"/>
</dbReference>
<evidence type="ECO:0000313" key="2">
    <source>
        <dbReference type="Proteomes" id="UP000001055"/>
    </source>
</evidence>
<dbReference type="AlphaFoldDB" id="Q0UM99"/>